<evidence type="ECO:0000313" key="5">
    <source>
        <dbReference type="Proteomes" id="UP000803884"/>
    </source>
</evidence>
<dbReference type="EMBL" id="JAAQHG020000010">
    <property type="protein sequence ID" value="KAL1587361.1"/>
    <property type="molecule type" value="Genomic_DNA"/>
</dbReference>
<dbReference type="AlphaFoldDB" id="A0AB34KUZ5"/>
<dbReference type="GeneID" id="96005417"/>
<dbReference type="InterPro" id="IPR031915">
    <property type="entry name" value="Clr2_N"/>
</dbReference>
<feature type="compositionally biased region" description="Basic and acidic residues" evidence="1">
    <location>
        <begin position="181"/>
        <end position="197"/>
    </location>
</feature>
<dbReference type="GO" id="GO:0033553">
    <property type="term" value="C:rDNA heterochromatin"/>
    <property type="evidence" value="ECO:0007669"/>
    <property type="project" value="TreeGrafter"/>
</dbReference>
<dbReference type="InterPro" id="IPR018839">
    <property type="entry name" value="Tscrpt-silencing_Clr2_C"/>
</dbReference>
<dbReference type="InterPro" id="IPR038986">
    <property type="entry name" value="Clr2"/>
</dbReference>
<sequence>MARFYPIYPRRSDGKFEIFAKGKLREPNQPTDAQLDQKPDKNGVSDFYREVASDEIKHLDWRRKLGSMLARELEWRDPTGSDNGCMLVTFPEGYRLYEHVKKTEKDGETEVKTKTHAGGGNDRQDAYLYGHPTGRKKRFRSPADFFPHLLWLCTDESGDPDNCACKICSPEDVDTGSSRVAKAEKPAKQEVKPEPEPKTVPASSFATRPQPVAQESPRPAVPTPQQAQQSQQRPSPMPPAKTIDQQDDRRGNFMYRPGEVVWFSRVQAWGLGVVMRRWKSSAGQVSYTVQPLTYPHGPSVAVTKTSEFDMRPWLAWSVPAFTYPGLNNTAEPPRYEALDWNALRSGAFGTGGDMEVDASILAAKSIDSTYTPFGQSRVVEAEPGVSETHFDGLYLGGEKLWVGEPVRLAIGSGTDIMVVQSVVERRKTAAMTGQVLQQSMHFVGDIYSLVNVQHDDPNVPTPAAPSMNSQLPERLTRDLGFRNSRSIHVKRVASYWKLMRGQARIDLDAVKGRWYEASTLLPILQGQAAFDGMAAKGDIQEASLWMNSRDDCQNANRAPNLPKIRSQNIKTPSRRDALGHALPAGAEIQDTPTQQQQQQQQQQSLPANMDPSLDDSTGTQAINIDPRFDTAQNIGQGDADLNHFMNMDHAERPGFGQDYGNQSQDFY</sequence>
<feature type="region of interest" description="Disordered" evidence="1">
    <location>
        <begin position="172"/>
        <end position="251"/>
    </location>
</feature>
<accession>A0AB34KUZ5</accession>
<protein>
    <recommendedName>
        <fullName evidence="6">Transcription-silencing protein Clr2</fullName>
    </recommendedName>
</protein>
<dbReference type="GO" id="GO:0070824">
    <property type="term" value="C:SHREC complex"/>
    <property type="evidence" value="ECO:0007669"/>
    <property type="project" value="InterPro"/>
</dbReference>
<feature type="compositionally biased region" description="Low complexity" evidence="1">
    <location>
        <begin position="594"/>
        <end position="603"/>
    </location>
</feature>
<feature type="region of interest" description="Disordered" evidence="1">
    <location>
        <begin position="107"/>
        <end position="129"/>
    </location>
</feature>
<dbReference type="GO" id="GO:0031934">
    <property type="term" value="C:mating-type region heterochromatin"/>
    <property type="evidence" value="ECO:0007669"/>
    <property type="project" value="TreeGrafter"/>
</dbReference>
<proteinExistence type="predicted"/>
<evidence type="ECO:0000259" key="2">
    <source>
        <dbReference type="Pfam" id="PF10383"/>
    </source>
</evidence>
<feature type="compositionally biased region" description="Low complexity" evidence="1">
    <location>
        <begin position="223"/>
        <end position="234"/>
    </location>
</feature>
<feature type="domain" description="Cryptic loci regulator 2 C-terminal" evidence="2">
    <location>
        <begin position="389"/>
        <end position="516"/>
    </location>
</feature>
<feature type="domain" description="Cryptic loci regulator 2 N-terminal" evidence="3">
    <location>
        <begin position="86"/>
        <end position="168"/>
    </location>
</feature>
<dbReference type="Proteomes" id="UP000803884">
    <property type="component" value="Unassembled WGS sequence"/>
</dbReference>
<organism evidence="4 5">
    <name type="scientific">Cladosporium halotolerans</name>
    <dbReference type="NCBI Taxonomy" id="1052096"/>
    <lineage>
        <taxon>Eukaryota</taxon>
        <taxon>Fungi</taxon>
        <taxon>Dikarya</taxon>
        <taxon>Ascomycota</taxon>
        <taxon>Pezizomycotina</taxon>
        <taxon>Dothideomycetes</taxon>
        <taxon>Dothideomycetidae</taxon>
        <taxon>Cladosporiales</taxon>
        <taxon>Cladosporiaceae</taxon>
        <taxon>Cladosporium</taxon>
    </lineage>
</organism>
<evidence type="ECO:0000256" key="1">
    <source>
        <dbReference type="SAM" id="MobiDB-lite"/>
    </source>
</evidence>
<name>A0AB34KUZ5_9PEZI</name>
<feature type="region of interest" description="Disordered" evidence="1">
    <location>
        <begin position="588"/>
        <end position="621"/>
    </location>
</feature>
<evidence type="ECO:0008006" key="6">
    <source>
        <dbReference type="Google" id="ProtNLM"/>
    </source>
</evidence>
<dbReference type="Pfam" id="PF10383">
    <property type="entry name" value="Clr2"/>
    <property type="match status" value="1"/>
</dbReference>
<gene>
    <name evidence="4" type="ORF">WHR41_03973</name>
</gene>
<dbReference type="PANTHER" id="PTHR38046">
    <property type="entry name" value="CRYPTIC LOCI REGULATOR 2"/>
    <property type="match status" value="1"/>
</dbReference>
<comment type="caution">
    <text evidence="4">The sequence shown here is derived from an EMBL/GenBank/DDBJ whole genome shotgun (WGS) entry which is preliminary data.</text>
</comment>
<dbReference type="GO" id="GO:0030466">
    <property type="term" value="P:silent mating-type cassette heterochromatin formation"/>
    <property type="evidence" value="ECO:0007669"/>
    <property type="project" value="TreeGrafter"/>
</dbReference>
<reference evidence="4 5" key="1">
    <citation type="journal article" date="2020" name="Microbiol. Resour. Announc.">
        <title>Draft Genome Sequence of a Cladosporium Species Isolated from the Mesophotic Ascidian Didemnum maculosum.</title>
        <authorList>
            <person name="Gioti A."/>
            <person name="Siaperas R."/>
            <person name="Nikolaivits E."/>
            <person name="Le Goff G."/>
            <person name="Ouazzani J."/>
            <person name="Kotoulas G."/>
            <person name="Topakas E."/>
        </authorList>
    </citation>
    <scope>NUCLEOTIDE SEQUENCE [LARGE SCALE GENOMIC DNA]</scope>
    <source>
        <strain evidence="4 5">TM138-S3</strain>
    </source>
</reference>
<keyword evidence="5" id="KW-1185">Reference proteome</keyword>
<evidence type="ECO:0000259" key="3">
    <source>
        <dbReference type="Pfam" id="PF16761"/>
    </source>
</evidence>
<dbReference type="Pfam" id="PF16761">
    <property type="entry name" value="Clr2_transil"/>
    <property type="match status" value="1"/>
</dbReference>
<dbReference type="PANTHER" id="PTHR38046:SF1">
    <property type="entry name" value="CRYPTIC LOCI REGULATOR 2"/>
    <property type="match status" value="1"/>
</dbReference>
<feature type="region of interest" description="Disordered" evidence="1">
    <location>
        <begin position="551"/>
        <end position="574"/>
    </location>
</feature>
<feature type="region of interest" description="Disordered" evidence="1">
    <location>
        <begin position="647"/>
        <end position="667"/>
    </location>
</feature>
<evidence type="ECO:0000313" key="4">
    <source>
        <dbReference type="EMBL" id="KAL1587361.1"/>
    </source>
</evidence>
<dbReference type="RefSeq" id="XP_069230466.1">
    <property type="nucleotide sequence ID" value="XM_069372579.1"/>
</dbReference>